<dbReference type="PROSITE" id="PS51476">
    <property type="entry name" value="PROTEASOME_BETA_2"/>
    <property type="match status" value="1"/>
</dbReference>
<sequence length="203" mass="21419">MGYERVLTGATAVGIKVADGVVIGAEKRISYGGFVLSKAGKKVFKIADRMAMAAAGLFGDMQTLSRLISAEVMYRERLTSKKVGVKATAKLLSAILYSYKLLPFISEIILAGYDEEGFHLYVLDPVGSLIEDDYAAVGTGAAIAVGIIESGYRKDLTLSEAEDLCVRAVKAAASRDVMSGDGIDLAIVSRDGVVEKSLPLGSS</sequence>
<comment type="function">
    <text evidence="9">Component of the proteasome core, a large protease complex with broad specificity involved in protein degradation.</text>
</comment>
<organism evidence="10">
    <name type="scientific">Ignisphaera aggregans</name>
    <dbReference type="NCBI Taxonomy" id="334771"/>
    <lineage>
        <taxon>Archaea</taxon>
        <taxon>Thermoproteota</taxon>
        <taxon>Thermoprotei</taxon>
        <taxon>Desulfurococcales</taxon>
        <taxon>Desulfurococcaceae</taxon>
        <taxon>Ignisphaera</taxon>
    </lineage>
</organism>
<keyword evidence="7 9" id="KW-0647">Proteasome</keyword>
<keyword evidence="4 9" id="KW-0888">Threonine protease</keyword>
<dbReference type="PROSITE" id="PS00854">
    <property type="entry name" value="PROTEASOME_BETA_1"/>
    <property type="match status" value="1"/>
</dbReference>
<dbReference type="GO" id="GO:0010498">
    <property type="term" value="P:proteasomal protein catabolic process"/>
    <property type="evidence" value="ECO:0007669"/>
    <property type="project" value="UniProtKB-UniRule"/>
</dbReference>
<evidence type="ECO:0000256" key="1">
    <source>
        <dbReference type="ARBA" id="ARBA00001198"/>
    </source>
</evidence>
<comment type="activity regulation">
    <text evidence="9">The formation of the proteasomal ATPase PAN-20S proteasome complex, via the docking of the C-termini of PAN into the intersubunit pockets in the alpha-rings, triggers opening of the gate for substrate entry. Interconversion between the open-gate and close-gate conformations leads to a dynamic regulation of the 20S proteasome proteolysis activity.</text>
</comment>
<dbReference type="PANTHER" id="PTHR32194:SF0">
    <property type="entry name" value="ATP-DEPENDENT PROTEASE SUBUNIT HSLV"/>
    <property type="match status" value="1"/>
</dbReference>
<dbReference type="Pfam" id="PF00227">
    <property type="entry name" value="Proteasome"/>
    <property type="match status" value="1"/>
</dbReference>
<dbReference type="InterPro" id="IPR023333">
    <property type="entry name" value="Proteasome_suB-type"/>
</dbReference>
<dbReference type="InterPro" id="IPR000243">
    <property type="entry name" value="Pept_T1A_subB"/>
</dbReference>
<protein>
    <recommendedName>
        <fullName evidence="9">Proteasome subunit beta</fullName>
        <ecNumber evidence="9">3.4.25.1</ecNumber>
    </recommendedName>
    <alternativeName>
        <fullName evidence="9">20S proteasome beta subunit</fullName>
    </alternativeName>
    <alternativeName>
        <fullName evidence="9">Proteasome core protein PsmB</fullName>
    </alternativeName>
</protein>
<comment type="caution">
    <text evidence="10">The sequence shown here is derived from an EMBL/GenBank/DDBJ whole genome shotgun (WGS) entry which is preliminary data.</text>
</comment>
<evidence type="ECO:0000256" key="9">
    <source>
        <dbReference type="HAMAP-Rule" id="MF_02113"/>
    </source>
</evidence>
<keyword evidence="2 9" id="KW-0963">Cytoplasm</keyword>
<dbReference type="InterPro" id="IPR019983">
    <property type="entry name" value="Pept_T1A_Psome_bsu_arc"/>
</dbReference>
<dbReference type="SUPFAM" id="SSF56235">
    <property type="entry name" value="N-terminal nucleophile aminohydrolases (Ntn hydrolases)"/>
    <property type="match status" value="1"/>
</dbReference>
<comment type="subunit">
    <text evidence="9">The 20S proteasome core is composed of 14 alpha and 14 beta subunits that assemble into four stacked heptameric rings, resulting in a barrel-shaped structure. The two inner rings, each composed of seven catalytic beta subunits, are sandwiched by two outer rings, each composed of seven alpha subunits. The catalytic chamber with the active sites is on the inside of the barrel. Has a gated structure, the ends of the cylinder being occluded by the N-termini of the alpha-subunits. Is capped at one or both ends by the proteasome regulatory ATPase, PAN.</text>
</comment>
<dbReference type="Gene3D" id="3.60.20.10">
    <property type="entry name" value="Glutamine Phosphoribosylpyrophosphate, subunit 1, domain 1"/>
    <property type="match status" value="1"/>
</dbReference>
<evidence type="ECO:0000256" key="2">
    <source>
        <dbReference type="ARBA" id="ARBA00022490"/>
    </source>
</evidence>
<feature type="propeptide" id="PRO_5028546700" description="Removed in mature form; by autocatalysis" evidence="9">
    <location>
        <begin position="1"/>
        <end position="9"/>
    </location>
</feature>
<dbReference type="GO" id="GO:0005737">
    <property type="term" value="C:cytoplasm"/>
    <property type="evidence" value="ECO:0007669"/>
    <property type="project" value="UniProtKB-SubCell"/>
</dbReference>
<reference evidence="10" key="1">
    <citation type="journal article" date="2020" name="mSystems">
        <title>Genome- and Community-Level Interaction Insights into Carbon Utilization and Element Cycling Functions of Hydrothermarchaeota in Hydrothermal Sediment.</title>
        <authorList>
            <person name="Zhou Z."/>
            <person name="Liu Y."/>
            <person name="Xu W."/>
            <person name="Pan J."/>
            <person name="Luo Z.H."/>
            <person name="Li M."/>
        </authorList>
    </citation>
    <scope>NUCLEOTIDE SEQUENCE [LARGE SCALE GENOMIC DNA]</scope>
    <source>
        <strain evidence="10">SpSt-16</strain>
    </source>
</reference>
<dbReference type="NCBIfam" id="TIGR03634">
    <property type="entry name" value="arc_protsome_B"/>
    <property type="match status" value="1"/>
</dbReference>
<dbReference type="InterPro" id="IPR001353">
    <property type="entry name" value="Proteasome_sua/b"/>
</dbReference>
<dbReference type="GO" id="GO:0004298">
    <property type="term" value="F:threonine-type endopeptidase activity"/>
    <property type="evidence" value="ECO:0007669"/>
    <property type="project" value="UniProtKB-UniRule"/>
</dbReference>
<evidence type="ECO:0000256" key="4">
    <source>
        <dbReference type="ARBA" id="ARBA00022698"/>
    </source>
</evidence>
<dbReference type="EMBL" id="DSGT01000009">
    <property type="protein sequence ID" value="HEW53104.1"/>
    <property type="molecule type" value="Genomic_DNA"/>
</dbReference>
<dbReference type="AlphaFoldDB" id="A0A7C2ZQ65"/>
<evidence type="ECO:0000256" key="5">
    <source>
        <dbReference type="ARBA" id="ARBA00022801"/>
    </source>
</evidence>
<keyword evidence="6 9" id="KW-0068">Autocatalytic cleavage</keyword>
<gene>
    <name evidence="9 10" type="primary">psmB</name>
    <name evidence="10" type="ORF">ENO77_02900</name>
</gene>
<comment type="catalytic activity">
    <reaction evidence="1 9">
        <text>Cleavage of peptide bonds with very broad specificity.</text>
        <dbReference type="EC" id="3.4.25.1"/>
    </reaction>
</comment>
<evidence type="ECO:0000256" key="7">
    <source>
        <dbReference type="ARBA" id="ARBA00022942"/>
    </source>
</evidence>
<comment type="caution">
    <text evidence="9">Lacks conserved residue(s) required for the propagation of feature annotation.</text>
</comment>
<keyword evidence="5 9" id="KW-0378">Hydrolase</keyword>
<keyword evidence="8 9" id="KW-0865">Zymogen</keyword>
<comment type="similarity">
    <text evidence="9">Belongs to the peptidase T1B family.</text>
</comment>
<dbReference type="HAMAP" id="MF_02113_A">
    <property type="entry name" value="Proteasome_B_A"/>
    <property type="match status" value="1"/>
</dbReference>
<name>A0A7C2ZQ65_9CREN</name>
<evidence type="ECO:0000313" key="10">
    <source>
        <dbReference type="EMBL" id="HEW53104.1"/>
    </source>
</evidence>
<dbReference type="InterPro" id="IPR016050">
    <property type="entry name" value="Proteasome_bsu_CS"/>
</dbReference>
<feature type="chain" id="PRO_5028546701" description="Proteasome subunit beta" evidence="9">
    <location>
        <begin position="10"/>
        <end position="203"/>
    </location>
</feature>
<dbReference type="InterPro" id="IPR029055">
    <property type="entry name" value="Ntn_hydrolases_N"/>
</dbReference>
<evidence type="ECO:0000256" key="6">
    <source>
        <dbReference type="ARBA" id="ARBA00022813"/>
    </source>
</evidence>
<dbReference type="GO" id="GO:0019774">
    <property type="term" value="C:proteasome core complex, beta-subunit complex"/>
    <property type="evidence" value="ECO:0007669"/>
    <property type="project" value="UniProtKB-UniRule"/>
</dbReference>
<dbReference type="EC" id="3.4.25.1" evidence="9"/>
<comment type="subcellular location">
    <subcellularLocation>
        <location evidence="9">Cytoplasm</location>
    </subcellularLocation>
</comment>
<evidence type="ECO:0000256" key="8">
    <source>
        <dbReference type="ARBA" id="ARBA00023145"/>
    </source>
</evidence>
<dbReference type="PANTHER" id="PTHR32194">
    <property type="entry name" value="METALLOPROTEASE TLDD"/>
    <property type="match status" value="1"/>
</dbReference>
<evidence type="ECO:0000256" key="3">
    <source>
        <dbReference type="ARBA" id="ARBA00022670"/>
    </source>
</evidence>
<accession>A0A7C2ZQ65</accession>
<dbReference type="PRINTS" id="PR00141">
    <property type="entry name" value="PROTEASOME"/>
</dbReference>
<proteinExistence type="inferred from homology"/>
<keyword evidence="3 9" id="KW-0645">Protease</keyword>